<proteinExistence type="predicted"/>
<feature type="region of interest" description="Disordered" evidence="1">
    <location>
        <begin position="319"/>
        <end position="418"/>
    </location>
</feature>
<feature type="region of interest" description="Disordered" evidence="1">
    <location>
        <begin position="35"/>
        <end position="61"/>
    </location>
</feature>
<accession>A0AAN8X6X8</accession>
<dbReference type="PANTHER" id="PTHR16246:SF2">
    <property type="entry name" value="HOST CELL FACTOR C1 REGULATOR 1"/>
    <property type="match status" value="1"/>
</dbReference>
<organism evidence="2 3">
    <name type="scientific">Halocaridina rubra</name>
    <name type="common">Hawaiian red shrimp</name>
    <dbReference type="NCBI Taxonomy" id="373956"/>
    <lineage>
        <taxon>Eukaryota</taxon>
        <taxon>Metazoa</taxon>
        <taxon>Ecdysozoa</taxon>
        <taxon>Arthropoda</taxon>
        <taxon>Crustacea</taxon>
        <taxon>Multicrustacea</taxon>
        <taxon>Malacostraca</taxon>
        <taxon>Eumalacostraca</taxon>
        <taxon>Eucarida</taxon>
        <taxon>Decapoda</taxon>
        <taxon>Pleocyemata</taxon>
        <taxon>Caridea</taxon>
        <taxon>Atyoidea</taxon>
        <taxon>Atyidae</taxon>
        <taxon>Halocaridina</taxon>
    </lineage>
</organism>
<comment type="caution">
    <text evidence="2">The sequence shown here is derived from an EMBL/GenBank/DDBJ whole genome shotgun (WGS) entry which is preliminary data.</text>
</comment>
<feature type="compositionally biased region" description="Low complexity" evidence="1">
    <location>
        <begin position="324"/>
        <end position="363"/>
    </location>
</feature>
<dbReference type="AlphaFoldDB" id="A0AAN8X6X8"/>
<evidence type="ECO:0000313" key="2">
    <source>
        <dbReference type="EMBL" id="KAK7074054.1"/>
    </source>
</evidence>
<protein>
    <submittedName>
        <fullName evidence="2">Uncharacterized protein</fullName>
    </submittedName>
</protein>
<dbReference type="PANTHER" id="PTHR16246">
    <property type="entry name" value="HOST CELL FACTOR C1 REGULATOR 1"/>
    <property type="match status" value="1"/>
</dbReference>
<feature type="compositionally biased region" description="Low complexity" evidence="1">
    <location>
        <begin position="375"/>
        <end position="394"/>
    </location>
</feature>
<dbReference type="EMBL" id="JAXCGZ010011845">
    <property type="protein sequence ID" value="KAK7074054.1"/>
    <property type="molecule type" value="Genomic_DNA"/>
</dbReference>
<gene>
    <name evidence="2" type="ORF">SK128_007698</name>
</gene>
<keyword evidence="3" id="KW-1185">Reference proteome</keyword>
<feature type="compositionally biased region" description="Polar residues" evidence="1">
    <location>
        <begin position="51"/>
        <end position="61"/>
    </location>
</feature>
<reference evidence="2 3" key="1">
    <citation type="submission" date="2023-11" db="EMBL/GenBank/DDBJ databases">
        <title>Halocaridina rubra genome assembly.</title>
        <authorList>
            <person name="Smith C."/>
        </authorList>
    </citation>
    <scope>NUCLEOTIDE SEQUENCE [LARGE SCALE GENOMIC DNA]</scope>
    <source>
        <strain evidence="2">EP-1</strain>
        <tissue evidence="2">Whole</tissue>
    </source>
</reference>
<evidence type="ECO:0000256" key="1">
    <source>
        <dbReference type="SAM" id="MobiDB-lite"/>
    </source>
</evidence>
<name>A0AAN8X6X8_HALRR</name>
<sequence>MSFSEVEALSCNVGSSVGISALSLNASSLGHSSSSLNHVKPSIGQNLPGLSHSTNINGQSMPIQPNFQVQSPSSLASGLSTPTVTTSIGLSDELDPALSSNVYTSHLTSPAVTFPPVSRPSLASMQGIGGFTSPSLSPPSPVTPNSIASTLGNPQMPSITCFNSRAPMGYHFRMAGCHLSGVPYVYKRKPEDEPEEVKPAAKQHISEERMAAHLNSLHLSETYCNHRLGKRGWSSQNKEAILGMDEDQGLGEDEQGISSPEISKETMRLVIADEVKQIVPGESQLPPQLLKKLRQPRMEVVLWQPPGDVIRNIITSSVNQQEGETSSSTEVEVIPSQSESVASSSHSQNGSNSSSPDSGVSVTSPPPLLFAGQEASAASSSSSDIMDDLLSLPSTSSGSRGGYLPPLRRPASPLPDPMADDDFSERMEFNNNNDNAPNFMWLEENNNSALIDLNAIEPHRVPHLEDLPDLPDSDDMDL</sequence>
<dbReference type="InterPro" id="IPR029195">
    <property type="entry name" value="HCFC1R1"/>
</dbReference>
<evidence type="ECO:0000313" key="3">
    <source>
        <dbReference type="Proteomes" id="UP001381693"/>
    </source>
</evidence>
<dbReference type="Proteomes" id="UP001381693">
    <property type="component" value="Unassembled WGS sequence"/>
</dbReference>